<sequence>RLRIPGMPPIRDEPPPPRNETSRRLHCGPGLGFHTPPPVSRPLTTPSRAPPNHRRPLHAPAHTHPTLSPPLPSRSRPVDSDGAHHTPPVLASRRCVHPSGWIRRSPVARASVASNSGDSGGSSPTPTQPPRAALSLG</sequence>
<dbReference type="AlphaFoldDB" id="A0A453HIS6"/>
<organism evidence="2 3">
    <name type="scientific">Aegilops tauschii subsp. strangulata</name>
    <name type="common">Goatgrass</name>
    <dbReference type="NCBI Taxonomy" id="200361"/>
    <lineage>
        <taxon>Eukaryota</taxon>
        <taxon>Viridiplantae</taxon>
        <taxon>Streptophyta</taxon>
        <taxon>Embryophyta</taxon>
        <taxon>Tracheophyta</taxon>
        <taxon>Spermatophyta</taxon>
        <taxon>Magnoliopsida</taxon>
        <taxon>Liliopsida</taxon>
        <taxon>Poales</taxon>
        <taxon>Poaceae</taxon>
        <taxon>BOP clade</taxon>
        <taxon>Pooideae</taxon>
        <taxon>Triticodae</taxon>
        <taxon>Triticeae</taxon>
        <taxon>Triticinae</taxon>
        <taxon>Aegilops</taxon>
    </lineage>
</organism>
<name>A0A453HIS6_AEGTS</name>
<reference evidence="3" key="2">
    <citation type="journal article" date="2017" name="Nat. Plants">
        <title>The Aegilops tauschii genome reveals multiple impacts of transposons.</title>
        <authorList>
            <person name="Zhao G."/>
            <person name="Zou C."/>
            <person name="Li K."/>
            <person name="Wang K."/>
            <person name="Li T."/>
            <person name="Gao L."/>
            <person name="Zhang X."/>
            <person name="Wang H."/>
            <person name="Yang Z."/>
            <person name="Liu X."/>
            <person name="Jiang W."/>
            <person name="Mao L."/>
            <person name="Kong X."/>
            <person name="Jiao Y."/>
            <person name="Jia J."/>
        </authorList>
    </citation>
    <scope>NUCLEOTIDE SEQUENCE [LARGE SCALE GENOMIC DNA]</scope>
    <source>
        <strain evidence="3">cv. AL8/78</strain>
    </source>
</reference>
<protein>
    <submittedName>
        <fullName evidence="2">Uncharacterized protein</fullName>
    </submittedName>
</protein>
<dbReference type="EnsemblPlants" id="AET4Gv20201100.9">
    <property type="protein sequence ID" value="AET4Gv20201100.9"/>
    <property type="gene ID" value="AET4Gv20201100"/>
</dbReference>
<reference evidence="2" key="4">
    <citation type="submission" date="2019-03" db="UniProtKB">
        <authorList>
            <consortium name="EnsemblPlants"/>
        </authorList>
    </citation>
    <scope>IDENTIFICATION</scope>
</reference>
<accession>A0A453HIS6</accession>
<proteinExistence type="predicted"/>
<reference evidence="2" key="3">
    <citation type="journal article" date="2017" name="Nature">
        <title>Genome sequence of the progenitor of the wheat D genome Aegilops tauschii.</title>
        <authorList>
            <person name="Luo M.C."/>
            <person name="Gu Y.Q."/>
            <person name="Puiu D."/>
            <person name="Wang H."/>
            <person name="Twardziok S.O."/>
            <person name="Deal K.R."/>
            <person name="Huo N."/>
            <person name="Zhu T."/>
            <person name="Wang L."/>
            <person name="Wang Y."/>
            <person name="McGuire P.E."/>
            <person name="Liu S."/>
            <person name="Long H."/>
            <person name="Ramasamy R.K."/>
            <person name="Rodriguez J.C."/>
            <person name="Van S.L."/>
            <person name="Yuan L."/>
            <person name="Wang Z."/>
            <person name="Xia Z."/>
            <person name="Xiao L."/>
            <person name="Anderson O.D."/>
            <person name="Ouyang S."/>
            <person name="Liang Y."/>
            <person name="Zimin A.V."/>
            <person name="Pertea G."/>
            <person name="Qi P."/>
            <person name="Bennetzen J.L."/>
            <person name="Dai X."/>
            <person name="Dawson M.W."/>
            <person name="Muller H.G."/>
            <person name="Kugler K."/>
            <person name="Rivarola-Duarte L."/>
            <person name="Spannagl M."/>
            <person name="Mayer K.F.X."/>
            <person name="Lu F.H."/>
            <person name="Bevan M.W."/>
            <person name="Leroy P."/>
            <person name="Li P."/>
            <person name="You F.M."/>
            <person name="Sun Q."/>
            <person name="Liu Z."/>
            <person name="Lyons E."/>
            <person name="Wicker T."/>
            <person name="Salzberg S.L."/>
            <person name="Devos K.M."/>
            <person name="Dvorak J."/>
        </authorList>
    </citation>
    <scope>NUCLEOTIDE SEQUENCE [LARGE SCALE GENOMIC DNA]</scope>
    <source>
        <strain evidence="2">cv. AL8/78</strain>
    </source>
</reference>
<reference evidence="3" key="1">
    <citation type="journal article" date="2014" name="Science">
        <title>Ancient hybridizations among the ancestral genomes of bread wheat.</title>
        <authorList>
            <consortium name="International Wheat Genome Sequencing Consortium,"/>
            <person name="Marcussen T."/>
            <person name="Sandve S.R."/>
            <person name="Heier L."/>
            <person name="Spannagl M."/>
            <person name="Pfeifer M."/>
            <person name="Jakobsen K.S."/>
            <person name="Wulff B.B."/>
            <person name="Steuernagel B."/>
            <person name="Mayer K.F."/>
            <person name="Olsen O.A."/>
        </authorList>
    </citation>
    <scope>NUCLEOTIDE SEQUENCE [LARGE SCALE GENOMIC DNA]</scope>
    <source>
        <strain evidence="3">cv. AL8/78</strain>
    </source>
</reference>
<feature type="compositionally biased region" description="Basic and acidic residues" evidence="1">
    <location>
        <begin position="10"/>
        <end position="23"/>
    </location>
</feature>
<feature type="compositionally biased region" description="Low complexity" evidence="1">
    <location>
        <begin position="111"/>
        <end position="123"/>
    </location>
</feature>
<evidence type="ECO:0000256" key="1">
    <source>
        <dbReference type="SAM" id="MobiDB-lite"/>
    </source>
</evidence>
<dbReference type="Gramene" id="AET4Gv20201100.9">
    <property type="protein sequence ID" value="AET4Gv20201100.9"/>
    <property type="gene ID" value="AET4Gv20201100"/>
</dbReference>
<evidence type="ECO:0000313" key="2">
    <source>
        <dbReference type="EnsemblPlants" id="AET4Gv20201100.9"/>
    </source>
</evidence>
<keyword evidence="3" id="KW-1185">Reference proteome</keyword>
<feature type="region of interest" description="Disordered" evidence="1">
    <location>
        <begin position="1"/>
        <end position="137"/>
    </location>
</feature>
<dbReference type="Proteomes" id="UP000015105">
    <property type="component" value="Chromosome 4D"/>
</dbReference>
<evidence type="ECO:0000313" key="3">
    <source>
        <dbReference type="Proteomes" id="UP000015105"/>
    </source>
</evidence>
<reference evidence="2" key="5">
    <citation type="journal article" date="2021" name="G3 (Bethesda)">
        <title>Aegilops tauschii genome assembly Aet v5.0 features greater sequence contiguity and improved annotation.</title>
        <authorList>
            <person name="Wang L."/>
            <person name="Zhu T."/>
            <person name="Rodriguez J.C."/>
            <person name="Deal K.R."/>
            <person name="Dubcovsky J."/>
            <person name="McGuire P.E."/>
            <person name="Lux T."/>
            <person name="Spannagl M."/>
            <person name="Mayer K.F.X."/>
            <person name="Baldrich P."/>
            <person name="Meyers B.C."/>
            <person name="Huo N."/>
            <person name="Gu Y.Q."/>
            <person name="Zhou H."/>
            <person name="Devos K.M."/>
            <person name="Bennetzen J.L."/>
            <person name="Unver T."/>
            <person name="Budak H."/>
            <person name="Gulick P.J."/>
            <person name="Galiba G."/>
            <person name="Kalapos B."/>
            <person name="Nelson D.R."/>
            <person name="Li P."/>
            <person name="You F.M."/>
            <person name="Luo M.C."/>
            <person name="Dvorak J."/>
        </authorList>
    </citation>
    <scope>NUCLEOTIDE SEQUENCE [LARGE SCALE GENOMIC DNA]</scope>
    <source>
        <strain evidence="2">cv. AL8/78</strain>
    </source>
</reference>